<organism evidence="2 3">
    <name type="scientific">Candidatus Scatomonas pullistercoris</name>
    <dbReference type="NCBI Taxonomy" id="2840920"/>
    <lineage>
        <taxon>Bacteria</taxon>
        <taxon>Bacillati</taxon>
        <taxon>Bacillota</taxon>
        <taxon>Clostridia</taxon>
        <taxon>Lachnospirales</taxon>
        <taxon>Lachnospiraceae</taxon>
        <taxon>Lachnospiraceae incertae sedis</taxon>
        <taxon>Candidatus Scatomonas</taxon>
    </lineage>
</organism>
<name>A0A9D1TA90_9FIRM</name>
<comment type="caution">
    <text evidence="2">The sequence shown here is derived from an EMBL/GenBank/DDBJ whole genome shotgun (WGS) entry which is preliminary data.</text>
</comment>
<evidence type="ECO:0000259" key="1">
    <source>
        <dbReference type="Pfam" id="PF10040"/>
    </source>
</evidence>
<dbReference type="Gene3D" id="3.30.70.1900">
    <property type="match status" value="1"/>
</dbReference>
<feature type="domain" description="CRISPR-associated protein Cas6 C-terminal" evidence="1">
    <location>
        <begin position="101"/>
        <end position="219"/>
    </location>
</feature>
<evidence type="ECO:0000313" key="3">
    <source>
        <dbReference type="Proteomes" id="UP000824169"/>
    </source>
</evidence>
<sequence length="238" mass="27390">MIVPPKACIPQTVIEQGVDLKFEFRLFGRAVKYLLPVISALEQIDRFGLGARRYRFELKGIIHSQTQRMVWYRGQYYKEAVTAAVLPNYELQNVTGAVIVLCTPLRIRHGGRLMQTLSFQTLIRYITKRIAAITERYGGWIDKEEAGRVLSLAENIQAVNEAFKVTQMERYSNRINRKMNFSGLSERIEYKGELSPFVPWLYAAQSLHIGRNTTFGMGNTGLFYLSWKNGRGWKTVLL</sequence>
<gene>
    <name evidence="2" type="primary">cas6</name>
    <name evidence="2" type="ORF">IAB71_05240</name>
</gene>
<evidence type="ECO:0000313" key="2">
    <source>
        <dbReference type="EMBL" id="HIV25180.1"/>
    </source>
</evidence>
<proteinExistence type="predicted"/>
<dbReference type="EMBL" id="DVOO01000015">
    <property type="protein sequence ID" value="HIV25180.1"/>
    <property type="molecule type" value="Genomic_DNA"/>
</dbReference>
<dbReference type="AlphaFoldDB" id="A0A9D1TA90"/>
<reference evidence="2" key="2">
    <citation type="journal article" date="2021" name="PeerJ">
        <title>Extensive microbial diversity within the chicken gut microbiome revealed by metagenomics and culture.</title>
        <authorList>
            <person name="Gilroy R."/>
            <person name="Ravi A."/>
            <person name="Getino M."/>
            <person name="Pursley I."/>
            <person name="Horton D.L."/>
            <person name="Alikhan N.F."/>
            <person name="Baker D."/>
            <person name="Gharbi K."/>
            <person name="Hall N."/>
            <person name="Watson M."/>
            <person name="Adriaenssens E.M."/>
            <person name="Foster-Nyarko E."/>
            <person name="Jarju S."/>
            <person name="Secka A."/>
            <person name="Antonio M."/>
            <person name="Oren A."/>
            <person name="Chaudhuri R.R."/>
            <person name="La Ragione R."/>
            <person name="Hildebrand F."/>
            <person name="Pallen M.J."/>
        </authorList>
    </citation>
    <scope>NUCLEOTIDE SEQUENCE</scope>
    <source>
        <strain evidence="2">CHK188-20938</strain>
    </source>
</reference>
<dbReference type="Pfam" id="PF10040">
    <property type="entry name" value="CRISPR_Cas6"/>
    <property type="match status" value="1"/>
</dbReference>
<reference evidence="2" key="1">
    <citation type="submission" date="2020-10" db="EMBL/GenBank/DDBJ databases">
        <authorList>
            <person name="Gilroy R."/>
        </authorList>
    </citation>
    <scope>NUCLEOTIDE SEQUENCE</scope>
    <source>
        <strain evidence="2">CHK188-20938</strain>
    </source>
</reference>
<accession>A0A9D1TA90</accession>
<dbReference type="Proteomes" id="UP000824169">
    <property type="component" value="Unassembled WGS sequence"/>
</dbReference>
<protein>
    <submittedName>
        <fullName evidence="2">CRISPR system precrRNA processing endoribonuclease RAMP protein Cas6</fullName>
    </submittedName>
</protein>
<dbReference type="InterPro" id="IPR019267">
    <property type="entry name" value="CRISPR-assoc_Cas6_C"/>
</dbReference>